<dbReference type="EMBL" id="JADCKC010000002">
    <property type="protein sequence ID" value="MBE5037290.1"/>
    <property type="molecule type" value="Genomic_DNA"/>
</dbReference>
<dbReference type="RefSeq" id="WP_193500583.1">
    <property type="nucleotide sequence ID" value="NZ_JADCKC010000002.1"/>
</dbReference>
<organism evidence="1 2">
    <name type="scientific">Gemmiger gallinarum</name>
    <dbReference type="NCBI Taxonomy" id="2779354"/>
    <lineage>
        <taxon>Bacteria</taxon>
        <taxon>Bacillati</taxon>
        <taxon>Bacillota</taxon>
        <taxon>Clostridia</taxon>
        <taxon>Eubacteriales</taxon>
        <taxon>Gemmiger</taxon>
    </lineage>
</organism>
<gene>
    <name evidence="1" type="ORF">INF35_05800</name>
</gene>
<sequence length="113" mass="13060">MTNKYHARKVTVLGHEFDSKKEADRFLTLCAKLTKGEISDLRGQVEYELIPAQKKANGKTERAVKYIADFVYRQDGKTVVEDVKGYRDGAAYRIFAIKRKLMLQRYGIEVKEI</sequence>
<evidence type="ECO:0000313" key="1">
    <source>
        <dbReference type="EMBL" id="MBE5037290.1"/>
    </source>
</evidence>
<dbReference type="Proteomes" id="UP000768567">
    <property type="component" value="Unassembled WGS sequence"/>
</dbReference>
<dbReference type="Pfam" id="PF06356">
    <property type="entry name" value="DUF1064"/>
    <property type="match status" value="1"/>
</dbReference>
<keyword evidence="2" id="KW-1185">Reference proteome</keyword>
<evidence type="ECO:0000313" key="2">
    <source>
        <dbReference type="Proteomes" id="UP000768567"/>
    </source>
</evidence>
<name>A0ABR9R2I6_9FIRM</name>
<comment type="caution">
    <text evidence="1">The sequence shown here is derived from an EMBL/GenBank/DDBJ whole genome shotgun (WGS) entry which is preliminary data.</text>
</comment>
<proteinExistence type="predicted"/>
<protein>
    <submittedName>
        <fullName evidence="1">DUF1064 domain-containing protein</fullName>
    </submittedName>
</protein>
<reference evidence="1 2" key="1">
    <citation type="submission" date="2020-10" db="EMBL/GenBank/DDBJ databases">
        <title>ChiBAC.</title>
        <authorList>
            <person name="Zenner C."/>
            <person name="Hitch T.C.A."/>
            <person name="Clavel T."/>
        </authorList>
    </citation>
    <scope>NUCLEOTIDE SEQUENCE [LARGE SCALE GENOMIC DNA]</scope>
    <source>
        <strain evidence="1 2">DSM 109015</strain>
    </source>
</reference>
<dbReference type="InterPro" id="IPR009414">
    <property type="entry name" value="DUF1064"/>
</dbReference>
<accession>A0ABR9R2I6</accession>